<keyword evidence="2" id="KW-1185">Reference proteome</keyword>
<organism evidence="1 2">
    <name type="scientific">Synoicihabitans lomoniglobus</name>
    <dbReference type="NCBI Taxonomy" id="2909285"/>
    <lineage>
        <taxon>Bacteria</taxon>
        <taxon>Pseudomonadati</taxon>
        <taxon>Verrucomicrobiota</taxon>
        <taxon>Opitutia</taxon>
        <taxon>Opitutales</taxon>
        <taxon>Opitutaceae</taxon>
        <taxon>Synoicihabitans</taxon>
    </lineage>
</organism>
<sequence>MNRDEETVLKYLQTLTLGSVVHEPYLNETPDFAINSEIGVEVRRLDEQYFTEDNPQGLDVRGIPIWHLTDKICREFPKTNDAKTYWVTTFIRRPLPSNKNYRQALSRALADFEQNLEAKDYRAKILPNVELEIRYLGPVAGLDENRFALAGLEDLDQGGWLLSLLPQNLTHCMQEKSKKVAPYLDRYDRWWLVLVDYIALHLNAEEQAQVISTCPRIAPWEKVVLLHPTKGKALLSY</sequence>
<proteinExistence type="predicted"/>
<evidence type="ECO:0000313" key="2">
    <source>
        <dbReference type="Proteomes" id="UP001218638"/>
    </source>
</evidence>
<accession>A0AAF0CP42</accession>
<dbReference type="EMBL" id="CP119075">
    <property type="protein sequence ID" value="WED65390.1"/>
    <property type="molecule type" value="Genomic_DNA"/>
</dbReference>
<dbReference type="Proteomes" id="UP001218638">
    <property type="component" value="Chromosome"/>
</dbReference>
<gene>
    <name evidence="1" type="ORF">PXH66_00820</name>
</gene>
<dbReference type="AlphaFoldDB" id="A0AAF0CP42"/>
<name>A0AAF0CP42_9BACT</name>
<dbReference type="RefSeq" id="WP_330929338.1">
    <property type="nucleotide sequence ID" value="NZ_CP119075.1"/>
</dbReference>
<protein>
    <submittedName>
        <fullName evidence="1">Uncharacterized protein</fullName>
    </submittedName>
</protein>
<reference evidence="1" key="1">
    <citation type="submission" date="2023-03" db="EMBL/GenBank/DDBJ databases">
        <title>Lomoglobus Profundus gen. nov., sp. nov., a novel member of the phylum Verrucomicrobia, isolated from deep-marine sediment of South China Sea.</title>
        <authorList>
            <person name="Ahmad T."/>
            <person name="Ishaq S.E."/>
            <person name="Wang F."/>
        </authorList>
    </citation>
    <scope>NUCLEOTIDE SEQUENCE</scope>
    <source>
        <strain evidence="1">LMO-M01</strain>
    </source>
</reference>
<dbReference type="KEGG" id="slom:PXH66_00820"/>
<evidence type="ECO:0000313" key="1">
    <source>
        <dbReference type="EMBL" id="WED65390.1"/>
    </source>
</evidence>